<protein>
    <submittedName>
        <fullName evidence="1">Uncharacterized protein</fullName>
    </submittedName>
</protein>
<dbReference type="AlphaFoldDB" id="A0A0E9QBD9"/>
<dbReference type="EMBL" id="GBXM01094922">
    <property type="protein sequence ID" value="JAH13655.1"/>
    <property type="molecule type" value="Transcribed_RNA"/>
</dbReference>
<reference evidence="1" key="1">
    <citation type="submission" date="2014-11" db="EMBL/GenBank/DDBJ databases">
        <authorList>
            <person name="Amaro Gonzalez C."/>
        </authorList>
    </citation>
    <scope>NUCLEOTIDE SEQUENCE</scope>
</reference>
<evidence type="ECO:0000313" key="1">
    <source>
        <dbReference type="EMBL" id="JAH13655.1"/>
    </source>
</evidence>
<reference evidence="1" key="2">
    <citation type="journal article" date="2015" name="Fish Shellfish Immunol.">
        <title>Early steps in the European eel (Anguilla anguilla)-Vibrio vulnificus interaction in the gills: Role of the RtxA13 toxin.</title>
        <authorList>
            <person name="Callol A."/>
            <person name="Pajuelo D."/>
            <person name="Ebbesson L."/>
            <person name="Teles M."/>
            <person name="MacKenzie S."/>
            <person name="Amaro C."/>
        </authorList>
    </citation>
    <scope>NUCLEOTIDE SEQUENCE</scope>
</reference>
<accession>A0A0E9QBD9</accession>
<organism evidence="1">
    <name type="scientific">Anguilla anguilla</name>
    <name type="common">European freshwater eel</name>
    <name type="synonym">Muraena anguilla</name>
    <dbReference type="NCBI Taxonomy" id="7936"/>
    <lineage>
        <taxon>Eukaryota</taxon>
        <taxon>Metazoa</taxon>
        <taxon>Chordata</taxon>
        <taxon>Craniata</taxon>
        <taxon>Vertebrata</taxon>
        <taxon>Euteleostomi</taxon>
        <taxon>Actinopterygii</taxon>
        <taxon>Neopterygii</taxon>
        <taxon>Teleostei</taxon>
        <taxon>Anguilliformes</taxon>
        <taxon>Anguillidae</taxon>
        <taxon>Anguilla</taxon>
    </lineage>
</organism>
<sequence>MEQSCKLNNQNCHNAGMRQLFKQVLIQQALKTGAYFIVTTLS</sequence>
<proteinExistence type="predicted"/>
<name>A0A0E9QBD9_ANGAN</name>